<organism evidence="15 16">
    <name type="scientific">Amblyomma americanum</name>
    <name type="common">Lone star tick</name>
    <dbReference type="NCBI Taxonomy" id="6943"/>
    <lineage>
        <taxon>Eukaryota</taxon>
        <taxon>Metazoa</taxon>
        <taxon>Ecdysozoa</taxon>
        <taxon>Arthropoda</taxon>
        <taxon>Chelicerata</taxon>
        <taxon>Arachnida</taxon>
        <taxon>Acari</taxon>
        <taxon>Parasitiformes</taxon>
        <taxon>Ixodida</taxon>
        <taxon>Ixodoidea</taxon>
        <taxon>Ixodidae</taxon>
        <taxon>Amblyomminae</taxon>
        <taxon>Amblyomma</taxon>
    </lineage>
</organism>
<keyword evidence="10 14" id="KW-1133">Transmembrane helix</keyword>
<dbReference type="EMBL" id="JARKHS020035153">
    <property type="protein sequence ID" value="KAK8757487.1"/>
    <property type="molecule type" value="Genomic_DNA"/>
</dbReference>
<feature type="transmembrane region" description="Helical" evidence="14">
    <location>
        <begin position="317"/>
        <end position="335"/>
    </location>
</feature>
<evidence type="ECO:0000256" key="14">
    <source>
        <dbReference type="PIRNR" id="PIRNR028810"/>
    </source>
</evidence>
<keyword evidence="9" id="KW-0256">Endoplasmic reticulum</keyword>
<comment type="catalytic activity">
    <reaction evidence="13">
        <text>an alpha-D-Glc-(1-&gt;3)-alpha-D-Glc-(1-&gt;3)-alpha-D-Man-(1-&gt;2)-alpha-D-Man-(1-&gt;2)-alpha-D-Man-(1-&gt;3)-[alpha-D-Man-(1-&gt;2)-alpha-D-Man-(1-&gt;3)-[alpha-D-Man-(1-&gt;2)-alpha-D-Man-(1-&gt;6)]-alpha-D-Man-(1-&gt;6)]-beta-D-Man-(1-&gt;4)-beta-D-GlcNAc-(1-&gt;4)-alpha-D-GlcNAc-diphospho-di-trans,poly-cis-dolichol + a di-trans,poly-cis-dolichyl beta-D-glucosyl phosphate = a alpha-D-Glc-(1-&gt;2)-alpha-D-Glc-(1-&gt;3)-alpha-D-Glc-(1-&gt;3)-alpha-D-Man-(1-&gt;2)-alpha-D-Man-(1-&gt;2)-alpha-D-Man-(1-&gt;3)-[alpha-D-Man-(1-&gt;2)-alpha-D-Man-(1-&gt;3)-[alpha-D-Man-(1-&gt;2)-alpha-D-Man-(1-&gt;6)]-alpha-D-Man-(1-&gt;6)]-beta-D-Man-(1-&gt;4)-beta-D-GlcNAc-(1-&gt;4)-alpha-D-GlcNAc-diphospho-di-trans,poly-cis-dolichol + a di-trans,poly-cis-dolichyl phosphate + H(+)</text>
        <dbReference type="Rhea" id="RHEA:29543"/>
        <dbReference type="Rhea" id="RHEA-COMP:19498"/>
        <dbReference type="Rhea" id="RHEA-COMP:19502"/>
        <dbReference type="Rhea" id="RHEA-COMP:19512"/>
        <dbReference type="Rhea" id="RHEA-COMP:19522"/>
        <dbReference type="ChEBI" id="CHEBI:15378"/>
        <dbReference type="ChEBI" id="CHEBI:57525"/>
        <dbReference type="ChEBI" id="CHEBI:57683"/>
        <dbReference type="ChEBI" id="CHEBI:132522"/>
        <dbReference type="ChEBI" id="CHEBI:132523"/>
        <dbReference type="EC" id="2.4.1.256"/>
    </reaction>
    <physiologicalReaction direction="left-to-right" evidence="13">
        <dbReference type="Rhea" id="RHEA:29544"/>
    </physiologicalReaction>
</comment>
<accession>A0AAQ4D4U7</accession>
<comment type="caution">
    <text evidence="15">The sequence shown here is derived from an EMBL/GenBank/DDBJ whole genome shotgun (WGS) entry which is preliminary data.</text>
</comment>
<keyword evidence="16" id="KW-1185">Reference proteome</keyword>
<evidence type="ECO:0000256" key="3">
    <source>
        <dbReference type="ARBA" id="ARBA00010600"/>
    </source>
</evidence>
<proteinExistence type="inferred from homology"/>
<evidence type="ECO:0000313" key="16">
    <source>
        <dbReference type="Proteomes" id="UP001321473"/>
    </source>
</evidence>
<gene>
    <name evidence="15" type="ORF">V5799_004886</name>
</gene>
<evidence type="ECO:0000313" key="15">
    <source>
        <dbReference type="EMBL" id="KAK8757487.1"/>
    </source>
</evidence>
<dbReference type="AlphaFoldDB" id="A0AAQ4D4U7"/>
<protein>
    <recommendedName>
        <fullName evidence="5 14">Dol-P-Glc:Glc(2)Man(9)GlcNAc(2)-PP-Dol alpha-1,2-glucosyltransferase</fullName>
        <ecNumber evidence="4 14">2.4.1.256</ecNumber>
    </recommendedName>
</protein>
<dbReference type="PANTHER" id="PTHR12989:SF10">
    <property type="entry name" value="DOL-P-GLC:GLC(2)MAN(9)GLCNAC(2)-PP-DOL ALPHA-1,2-GLUCOSYLTRANSFERASE-RELATED"/>
    <property type="match status" value="1"/>
</dbReference>
<comment type="caution">
    <text evidence="14">Lacks conserved residue(s) required for the propagation of feature annotation.</text>
</comment>
<evidence type="ECO:0000256" key="9">
    <source>
        <dbReference type="ARBA" id="ARBA00022824"/>
    </source>
</evidence>
<feature type="transmembrane region" description="Helical" evidence="14">
    <location>
        <begin position="435"/>
        <end position="454"/>
    </location>
</feature>
<dbReference type="EC" id="2.4.1.256" evidence="4 14"/>
<keyword evidence="11 14" id="KW-0472">Membrane</keyword>
<evidence type="ECO:0000256" key="6">
    <source>
        <dbReference type="ARBA" id="ARBA00022676"/>
    </source>
</evidence>
<dbReference type="Proteomes" id="UP001321473">
    <property type="component" value="Unassembled WGS sequence"/>
</dbReference>
<dbReference type="InterPro" id="IPR016900">
    <property type="entry name" value="Alg10"/>
</dbReference>
<feature type="transmembrane region" description="Helical" evidence="14">
    <location>
        <begin position="366"/>
        <end position="383"/>
    </location>
</feature>
<evidence type="ECO:0000256" key="8">
    <source>
        <dbReference type="ARBA" id="ARBA00022692"/>
    </source>
</evidence>
<feature type="transmembrane region" description="Helical" evidence="14">
    <location>
        <begin position="395"/>
        <end position="423"/>
    </location>
</feature>
<dbReference type="Pfam" id="PF04922">
    <property type="entry name" value="DIE2_ALG10"/>
    <property type="match status" value="1"/>
</dbReference>
<evidence type="ECO:0000256" key="4">
    <source>
        <dbReference type="ARBA" id="ARBA00011967"/>
    </source>
</evidence>
<feature type="transmembrane region" description="Helical" evidence="14">
    <location>
        <begin position="31"/>
        <end position="56"/>
    </location>
</feature>
<evidence type="ECO:0000256" key="11">
    <source>
        <dbReference type="ARBA" id="ARBA00023136"/>
    </source>
</evidence>
<comment type="similarity">
    <text evidence="3 14">Belongs to the ALG10 glucosyltransferase family.</text>
</comment>
<comment type="function">
    <text evidence="12">Dol-P-Glc:Glc(2)Man(9)GlcNAc(2)-PP-Dol alpha-1,2-glucosyltransferase that operates in the biosynthetic pathway of dolichol-linked oligosaccharides, the glycan precursors employed in protein asparagine (N)-glycosylation. The assembly of dolichol-linked oligosaccharides begins on the cytosolic side of the endoplasmic reticulum membrane and finishes in its lumen. The sequential addition of sugars to dolichol pyrophosphate produces dolichol-linked oligosaccharides containing fourteen sugars, including two GlcNAcs, nine mannoses and three glucoses. Once assembled, the oligosaccharide is transferred from the lipid to nascent proteins by oligosaccharyltransferases. In the lumen of the endoplasmic reticulum, adds the third and last glucose residue from dolichyl phosphate glucose (Dol-P-Glc) onto the lipid-linked oligosaccharide intermediate Glc(2)Man(9)GlcNAc(2)-PP-Dol to produce Glc(3)Man(9)GlcNAc(2)-PP-Dol.</text>
</comment>
<keyword evidence="7" id="KW-0808">Transferase</keyword>
<dbReference type="PIRSF" id="PIRSF028810">
    <property type="entry name" value="Alpha1_2_glucosyltferase_Alg10"/>
    <property type="match status" value="1"/>
</dbReference>
<evidence type="ECO:0000256" key="2">
    <source>
        <dbReference type="ARBA" id="ARBA00004922"/>
    </source>
</evidence>
<feature type="transmembrane region" description="Helical" evidence="14">
    <location>
        <begin position="129"/>
        <end position="152"/>
    </location>
</feature>
<dbReference type="PANTHER" id="PTHR12989">
    <property type="entry name" value="ALPHA-1,2-GLUCOSYLTRANSFERASE ALG10"/>
    <property type="match status" value="1"/>
</dbReference>
<evidence type="ECO:0000256" key="5">
    <source>
        <dbReference type="ARBA" id="ARBA00018512"/>
    </source>
</evidence>
<feature type="transmembrane region" description="Helical" evidence="14">
    <location>
        <begin position="288"/>
        <end position="305"/>
    </location>
</feature>
<feature type="transmembrane region" description="Helical" evidence="14">
    <location>
        <begin position="88"/>
        <end position="109"/>
    </location>
</feature>
<feature type="transmembrane region" description="Helical" evidence="14">
    <location>
        <begin position="252"/>
        <end position="268"/>
    </location>
</feature>
<evidence type="ECO:0000256" key="10">
    <source>
        <dbReference type="ARBA" id="ARBA00022989"/>
    </source>
</evidence>
<name>A0AAQ4D4U7_AMBAM</name>
<comment type="subcellular location">
    <subcellularLocation>
        <location evidence="1">Endoplasmic reticulum membrane</location>
        <topology evidence="1">Multi-pass membrane protein</topology>
    </subcellularLocation>
</comment>
<keyword evidence="6 14" id="KW-0328">Glycosyltransferase</keyword>
<evidence type="ECO:0000256" key="12">
    <source>
        <dbReference type="ARBA" id="ARBA00044727"/>
    </source>
</evidence>
<evidence type="ECO:0000256" key="1">
    <source>
        <dbReference type="ARBA" id="ARBA00004477"/>
    </source>
</evidence>
<dbReference type="GO" id="GO:0106073">
    <property type="term" value="F:dolichyl pyrophosphate Glc2Man9GlcNAc2 alpha-1,2-glucosyltransferase activity"/>
    <property type="evidence" value="ECO:0007669"/>
    <property type="project" value="UniProtKB-UniRule"/>
</dbReference>
<reference evidence="15 16" key="1">
    <citation type="journal article" date="2023" name="Arcadia Sci">
        <title>De novo assembly of a long-read Amblyomma americanum tick genome.</title>
        <authorList>
            <person name="Chou S."/>
            <person name="Poskanzer K.E."/>
            <person name="Rollins M."/>
            <person name="Thuy-Boun P.S."/>
        </authorList>
    </citation>
    <scope>NUCLEOTIDE SEQUENCE [LARGE SCALE GENOMIC DNA]</scope>
    <source>
        <strain evidence="15">F_SG_1</strain>
        <tissue evidence="15">Salivary glands</tissue>
    </source>
</reference>
<dbReference type="GO" id="GO:0006488">
    <property type="term" value="P:dolichol-linked oligosaccharide biosynthetic process"/>
    <property type="evidence" value="ECO:0007669"/>
    <property type="project" value="UniProtKB-UniRule"/>
</dbReference>
<sequence length="471" mass="52812">MDEIWHVPMAYNYCAGNYSHWDEEVTTLPGVYALSMALLFVLGLFSSANLCTVYVLRSTNMLVGLGNWTVAYAIATKLAGPGAPRAKLVLVSAAVNSLPVLLSLTHVYYTDPGSVFFLLLMYLSYLYRRHWLAATFGAIAIFFRQSSVLWVAMTASSMLLDKLEASFQLQRRDYEKNGVVNGVCNDVGNGVASGAANGVTKGAVNGITNGVINGIAHGCPDTTHDLPEHKEARVRIVWKRLVDDICATVKDSLGYVLVGVCFVAFLFYNDGIVVGDRKHHQMCFHPPQMGYFLVFTLLHAAPHMLKPSVVADFANSVARRPLLYAVLGLVSVLGVQNHTHLHRYTLANNRHLTFHVWTHVLGKGPLVRFCLVPVYVYAGYALLHRLGHTRLLWRVLFIACTFAATSFHKMLEFRYFIVPYVFFRLHVKNETYRELLLELILNATVYCVMLYMLLARTIVWNIDGSAQSFFW</sequence>
<keyword evidence="8 14" id="KW-0812">Transmembrane</keyword>
<evidence type="ECO:0000256" key="13">
    <source>
        <dbReference type="ARBA" id="ARBA00048064"/>
    </source>
</evidence>
<evidence type="ECO:0000256" key="7">
    <source>
        <dbReference type="ARBA" id="ARBA00022679"/>
    </source>
</evidence>
<dbReference type="GO" id="GO:0005789">
    <property type="term" value="C:endoplasmic reticulum membrane"/>
    <property type="evidence" value="ECO:0007669"/>
    <property type="project" value="UniProtKB-SubCell"/>
</dbReference>
<comment type="pathway">
    <text evidence="2">Protein modification; protein glycosylation.</text>
</comment>